<dbReference type="InterPro" id="IPR032675">
    <property type="entry name" value="LRR_dom_sf"/>
</dbReference>
<evidence type="ECO:0000256" key="4">
    <source>
        <dbReference type="ARBA" id="ARBA00022816"/>
    </source>
</evidence>
<comment type="subcellular location">
    <subcellularLocation>
        <location evidence="1">Nucleus</location>
    </subcellularLocation>
</comment>
<reference evidence="8" key="1">
    <citation type="submission" date="2025-08" db="UniProtKB">
        <authorList>
            <consortium name="RefSeq"/>
        </authorList>
    </citation>
    <scope>IDENTIFICATION</scope>
    <source>
        <strain evidence="8">14028-0561.14</strain>
        <tissue evidence="8">Whole fly</tissue>
    </source>
</reference>
<feature type="domain" description="NTF2" evidence="6">
    <location>
        <begin position="342"/>
        <end position="488"/>
    </location>
</feature>
<evidence type="ECO:0000313" key="8">
    <source>
        <dbReference type="RefSeq" id="XP_041631418.1"/>
    </source>
</evidence>
<evidence type="ECO:0000313" key="7">
    <source>
        <dbReference type="Proteomes" id="UP001652661"/>
    </source>
</evidence>
<accession>A0ABM3C5U6</accession>
<dbReference type="Gene3D" id="3.80.10.10">
    <property type="entry name" value="Ribonuclease Inhibitor"/>
    <property type="match status" value="1"/>
</dbReference>
<dbReference type="InterPro" id="IPR030217">
    <property type="entry name" value="NXF_fam"/>
</dbReference>
<dbReference type="Gene3D" id="3.10.450.50">
    <property type="match status" value="1"/>
</dbReference>
<evidence type="ECO:0000259" key="6">
    <source>
        <dbReference type="PROSITE" id="PS50177"/>
    </source>
</evidence>
<keyword evidence="5" id="KW-0539">Nucleus</keyword>
<comment type="similarity">
    <text evidence="2">Belongs to the NXF family.</text>
</comment>
<dbReference type="Proteomes" id="UP001652661">
    <property type="component" value="Chromosome 3L"/>
</dbReference>
<name>A0ABM3C5U6_DROKI</name>
<dbReference type="GeneID" id="108074981"/>
<evidence type="ECO:0000256" key="2">
    <source>
        <dbReference type="ARBA" id="ARBA00009285"/>
    </source>
</evidence>
<dbReference type="PROSITE" id="PS50177">
    <property type="entry name" value="NTF2_DOMAIN"/>
    <property type="match status" value="1"/>
</dbReference>
<dbReference type="InterPro" id="IPR002075">
    <property type="entry name" value="NTF2_dom"/>
</dbReference>
<sequence>MRFLENINSNVGGKRLSTTLKAQPQAQLPLNDLRKNLQERRDLETYVRQLITTSDVRPVMDTLSRASEQGPATVTGWYTVNMTKCAGLPDSAIYMALNWVMVPLQVDIFDFRRSGPADNNDCAQFMLDSSLSANRLKRLSDKVMTMYTCQPLEVHVKPGLPIIGAAVPAEFESALGAALRGRYKASSRTLDLSRFHADPHLSEHFCPLHVVKLLEGTLKVAHRDLQQEVTGIVLSNNYLCSLKAFAVFSAEDFSALERLDISANKINDLAELKHLSKLPIKTLLLSGNEVAKLELDDIRAILPQLKEIHGCLQSKPKALRLNNQPKFQQLQGGGSGSLGLEFAQRFAVSYYGSFDDPAQRHQLTNFYDTQALFSLSVPKQLGRVGVYSLYNRNHQTLQSSFARNGKLQVGSLALTQALGRFPQMLTNIQKASVDVLIFTNRLRILALTGFFKEQTSRGWEQRRFQRTFVLHRAEGHAGWLITNDMLSVISPHLDQEVPIAPLTMAIKQEMIDSSSVIDILEVKKKSTSAPKVLPKLIMDPNSVIEISDSESETESTSIIDPLEQTVEELSLSMPKMELLSEADDEEMPPLITVPPMVVTPQLVSTATHYDEFLDLELDSPLMADDGLVIDEDVLLEI</sequence>
<keyword evidence="7" id="KW-1185">Reference proteome</keyword>
<dbReference type="RefSeq" id="XP_041631418.1">
    <property type="nucleotide sequence ID" value="XM_041775484.2"/>
</dbReference>
<dbReference type="PANTHER" id="PTHR10662">
    <property type="entry name" value="NUCLEAR RNA EXPORT FACTOR"/>
    <property type="match status" value="1"/>
</dbReference>
<dbReference type="InterPro" id="IPR018222">
    <property type="entry name" value="Nuclear_transport_factor_2_euk"/>
</dbReference>
<evidence type="ECO:0000256" key="3">
    <source>
        <dbReference type="ARBA" id="ARBA00022448"/>
    </source>
</evidence>
<gene>
    <name evidence="8" type="primary">LOC108074981</name>
</gene>
<dbReference type="SUPFAM" id="SSF52058">
    <property type="entry name" value="L domain-like"/>
    <property type="match status" value="1"/>
</dbReference>
<dbReference type="PANTHER" id="PTHR10662:SF22">
    <property type="entry name" value="NUCLEAR RNA EXPORT FACTOR 1"/>
    <property type="match status" value="1"/>
</dbReference>
<dbReference type="InterPro" id="IPR001611">
    <property type="entry name" value="Leu-rich_rpt"/>
</dbReference>
<proteinExistence type="inferred from homology"/>
<evidence type="ECO:0000256" key="5">
    <source>
        <dbReference type="ARBA" id="ARBA00023242"/>
    </source>
</evidence>
<dbReference type="InterPro" id="IPR057125">
    <property type="entry name" value="NXF1/2/3/5-like_LRR"/>
</dbReference>
<keyword evidence="4" id="KW-0509">mRNA transport</keyword>
<evidence type="ECO:0000256" key="1">
    <source>
        <dbReference type="ARBA" id="ARBA00004123"/>
    </source>
</evidence>
<dbReference type="PROSITE" id="PS51450">
    <property type="entry name" value="LRR"/>
    <property type="match status" value="1"/>
</dbReference>
<protein>
    <submittedName>
        <fullName evidence="8">Nuclear RNA export factor 1</fullName>
    </submittedName>
</protein>
<keyword evidence="3" id="KW-0813">Transport</keyword>
<dbReference type="Pfam" id="PF22602">
    <property type="entry name" value="NXF_NTF2"/>
    <property type="match status" value="1"/>
</dbReference>
<dbReference type="Pfam" id="PF24048">
    <property type="entry name" value="LRR_NXF1-5"/>
    <property type="match status" value="1"/>
</dbReference>
<dbReference type="SUPFAM" id="SSF54427">
    <property type="entry name" value="NTF2-like"/>
    <property type="match status" value="1"/>
</dbReference>
<dbReference type="InterPro" id="IPR032710">
    <property type="entry name" value="NTF2-like_dom_sf"/>
</dbReference>
<organism evidence="7 8">
    <name type="scientific">Drosophila kikkawai</name>
    <name type="common">Fruit fly</name>
    <dbReference type="NCBI Taxonomy" id="30033"/>
    <lineage>
        <taxon>Eukaryota</taxon>
        <taxon>Metazoa</taxon>
        <taxon>Ecdysozoa</taxon>
        <taxon>Arthropoda</taxon>
        <taxon>Hexapoda</taxon>
        <taxon>Insecta</taxon>
        <taxon>Pterygota</taxon>
        <taxon>Neoptera</taxon>
        <taxon>Endopterygota</taxon>
        <taxon>Diptera</taxon>
        <taxon>Brachycera</taxon>
        <taxon>Muscomorpha</taxon>
        <taxon>Ephydroidea</taxon>
        <taxon>Drosophilidae</taxon>
        <taxon>Drosophila</taxon>
        <taxon>Sophophora</taxon>
    </lineage>
</organism>